<dbReference type="PANTHER" id="PTHR30329:SF20">
    <property type="entry name" value="EXPORTED PROTEIN"/>
    <property type="match status" value="1"/>
</dbReference>
<proteinExistence type="predicted"/>
<evidence type="ECO:0000256" key="4">
    <source>
        <dbReference type="SAM" id="SignalP"/>
    </source>
</evidence>
<sequence length="265" mass="29489">MRVLFCSMVLLLAGCASPQHSEEALVPAREAFQQVKSDPQVLQYAAKDVLRAGESLARAERLAGYWGSAGDVQHFAYLSQAYSAIAREHTQQALNRQRLQRLQGERERLQLSLREARLLSVQQHSQWLEDQVLSLQTEGGERGLVLSFADMAFDTGRAELKAVASRTLLKIVQLLQLNPARVVRVEGYSDSLGNKALNMQLSQQRAQAVADALVDLGIRRERVEVVGYGEAYPLSENASARGRAQNRRVEVVFSDERGRLPPARP</sequence>
<dbReference type="InterPro" id="IPR006665">
    <property type="entry name" value="OmpA-like"/>
</dbReference>
<organism evidence="6 7">
    <name type="scientific">Pseudomonas fluvialis</name>
    <dbReference type="NCBI Taxonomy" id="1793966"/>
    <lineage>
        <taxon>Bacteria</taxon>
        <taxon>Pseudomonadati</taxon>
        <taxon>Pseudomonadota</taxon>
        <taxon>Gammaproteobacteria</taxon>
        <taxon>Pseudomonadales</taxon>
        <taxon>Pseudomonadaceae</taxon>
        <taxon>Pseudomonas</taxon>
    </lineage>
</organism>
<feature type="signal peptide" evidence="4">
    <location>
        <begin position="1"/>
        <end position="21"/>
    </location>
</feature>
<dbReference type="Proteomes" id="UP000242861">
    <property type="component" value="Unassembled WGS sequence"/>
</dbReference>
<evidence type="ECO:0000256" key="1">
    <source>
        <dbReference type="ARBA" id="ARBA00004442"/>
    </source>
</evidence>
<dbReference type="GO" id="GO:0009279">
    <property type="term" value="C:cell outer membrane"/>
    <property type="evidence" value="ECO:0007669"/>
    <property type="project" value="UniProtKB-SubCell"/>
</dbReference>
<dbReference type="CDD" id="cd07185">
    <property type="entry name" value="OmpA_C-like"/>
    <property type="match status" value="1"/>
</dbReference>
<comment type="caution">
    <text evidence="6">The sequence shown here is derived from an EMBL/GenBank/DDBJ whole genome shotgun (WGS) entry which is preliminary data.</text>
</comment>
<dbReference type="PROSITE" id="PS51257">
    <property type="entry name" value="PROKAR_LIPOPROTEIN"/>
    <property type="match status" value="1"/>
</dbReference>
<dbReference type="EMBL" id="PIYS01000009">
    <property type="protein sequence ID" value="PKF71693.1"/>
    <property type="molecule type" value="Genomic_DNA"/>
</dbReference>
<dbReference type="Pfam" id="PF14346">
    <property type="entry name" value="DUF4398"/>
    <property type="match status" value="1"/>
</dbReference>
<evidence type="ECO:0000313" key="7">
    <source>
        <dbReference type="Proteomes" id="UP000242861"/>
    </source>
</evidence>
<dbReference type="InterPro" id="IPR025511">
    <property type="entry name" value="DUF4398"/>
</dbReference>
<keyword evidence="2 3" id="KW-0472">Membrane</keyword>
<dbReference type="PRINTS" id="PR01021">
    <property type="entry name" value="OMPADOMAIN"/>
</dbReference>
<feature type="chain" id="PRO_5014130614" description="OmpA-like domain-containing protein" evidence="4">
    <location>
        <begin position="22"/>
        <end position="265"/>
    </location>
</feature>
<evidence type="ECO:0000256" key="2">
    <source>
        <dbReference type="ARBA" id="ARBA00023136"/>
    </source>
</evidence>
<name>A0A2I0CRM2_9PSED</name>
<feature type="domain" description="OmpA-like" evidence="5">
    <location>
        <begin position="140"/>
        <end position="257"/>
    </location>
</feature>
<keyword evidence="4" id="KW-0732">Signal</keyword>
<dbReference type="SUPFAM" id="SSF103088">
    <property type="entry name" value="OmpA-like"/>
    <property type="match status" value="1"/>
</dbReference>
<evidence type="ECO:0000313" key="6">
    <source>
        <dbReference type="EMBL" id="PKF71693.1"/>
    </source>
</evidence>
<dbReference type="RefSeq" id="WP_101193145.1">
    <property type="nucleotide sequence ID" value="NZ_PIYS01000009.1"/>
</dbReference>
<dbReference type="PROSITE" id="PS51123">
    <property type="entry name" value="OMPA_2"/>
    <property type="match status" value="1"/>
</dbReference>
<dbReference type="Gene3D" id="3.30.1330.60">
    <property type="entry name" value="OmpA-like domain"/>
    <property type="match status" value="1"/>
</dbReference>
<dbReference type="InterPro" id="IPR036737">
    <property type="entry name" value="OmpA-like_sf"/>
</dbReference>
<dbReference type="InterPro" id="IPR006664">
    <property type="entry name" value="OMP_bac"/>
</dbReference>
<reference evidence="7" key="1">
    <citation type="submission" date="2017-12" db="EMBL/GenBank/DDBJ databases">
        <authorList>
            <person name="Yu X.-Y."/>
        </authorList>
    </citation>
    <scope>NUCLEOTIDE SEQUENCE [LARGE SCALE GENOMIC DNA]</scope>
    <source>
        <strain evidence="7">ZYSR67-Z</strain>
    </source>
</reference>
<accession>A0A2I0CRM2</accession>
<gene>
    <name evidence="6" type="ORF">CW360_06540</name>
</gene>
<comment type="subcellular location">
    <subcellularLocation>
        <location evidence="1">Cell outer membrane</location>
    </subcellularLocation>
</comment>
<evidence type="ECO:0000256" key="3">
    <source>
        <dbReference type="PROSITE-ProRule" id="PRU00473"/>
    </source>
</evidence>
<evidence type="ECO:0000259" key="5">
    <source>
        <dbReference type="PROSITE" id="PS51123"/>
    </source>
</evidence>
<dbReference type="Pfam" id="PF00691">
    <property type="entry name" value="OmpA"/>
    <property type="match status" value="1"/>
</dbReference>
<dbReference type="PANTHER" id="PTHR30329">
    <property type="entry name" value="STATOR ELEMENT OF FLAGELLAR MOTOR COMPLEX"/>
    <property type="match status" value="1"/>
</dbReference>
<dbReference type="AlphaFoldDB" id="A0A2I0CRM2"/>
<dbReference type="PRINTS" id="PR01023">
    <property type="entry name" value="NAFLGMOTY"/>
</dbReference>
<dbReference type="InterPro" id="IPR050330">
    <property type="entry name" value="Bact_OuterMem_StrucFunc"/>
</dbReference>
<protein>
    <recommendedName>
        <fullName evidence="5">OmpA-like domain-containing protein</fullName>
    </recommendedName>
</protein>